<dbReference type="InterPro" id="IPR027360">
    <property type="entry name" value="AbrB-like"/>
</dbReference>
<evidence type="ECO:0000259" key="2">
    <source>
        <dbReference type="PROSITE" id="PS51740"/>
    </source>
</evidence>
<reference evidence="3" key="2">
    <citation type="submission" date="2022-01" db="EMBL/GenBank/DDBJ databases">
        <authorList>
            <person name="Zivanovic Y."/>
            <person name="Moreira D."/>
            <person name="Lopez-Garcia P."/>
        </authorList>
    </citation>
    <scope>NUCLEOTIDE SEQUENCE</scope>
    <source>
        <strain evidence="3">G9</strain>
    </source>
</reference>
<dbReference type="RefSeq" id="WP_277867238.1">
    <property type="nucleotide sequence ID" value="NZ_JAKKUT010000002.1"/>
</dbReference>
<dbReference type="EMBL" id="JAKKUT010000002">
    <property type="protein sequence ID" value="MDG2991369.1"/>
    <property type="molecule type" value="Genomic_DNA"/>
</dbReference>
<evidence type="ECO:0000313" key="4">
    <source>
        <dbReference type="Proteomes" id="UP001154265"/>
    </source>
</evidence>
<gene>
    <name evidence="3" type="ORF">L3556_10565</name>
</gene>
<evidence type="ECO:0000256" key="1">
    <source>
        <dbReference type="PROSITE-ProRule" id="PRU01076"/>
    </source>
</evidence>
<evidence type="ECO:0000313" key="3">
    <source>
        <dbReference type="EMBL" id="MDG2991369.1"/>
    </source>
</evidence>
<reference evidence="3" key="1">
    <citation type="journal article" date="2022" name="Genome Biol. Evol.">
        <title>A New Gene Family Diagnostic for Intracellular Biomineralization of Amorphous Ca Carbonates by Cyanobacteria.</title>
        <authorList>
            <person name="Benzerara K."/>
            <person name="Duprat E."/>
            <person name="Bitard-Feildel T."/>
            <person name="Caumes G."/>
            <person name="Cassier-Chauvat C."/>
            <person name="Chauvat F."/>
            <person name="Dezi M."/>
            <person name="Diop S.I."/>
            <person name="Gaschignard G."/>
            <person name="Gorgen S."/>
            <person name="Gugger M."/>
            <person name="Lopez-Garcia P."/>
            <person name="Millet M."/>
            <person name="Skouri-Panet F."/>
            <person name="Moreira D."/>
            <person name="Callebaut I."/>
        </authorList>
    </citation>
    <scope>NUCLEOTIDE SEQUENCE</scope>
    <source>
        <strain evidence="3">G9</strain>
    </source>
</reference>
<protein>
    <submittedName>
        <fullName evidence="3">AbrB family transcriptional regulator</fullName>
    </submittedName>
</protein>
<keyword evidence="4" id="KW-1185">Reference proteome</keyword>
<name>A0ABT6F0I1_9SYNE</name>
<dbReference type="Proteomes" id="UP001154265">
    <property type="component" value="Unassembled WGS sequence"/>
</dbReference>
<dbReference type="PROSITE" id="PS51740">
    <property type="entry name" value="SPOVT_ABRB"/>
    <property type="match status" value="1"/>
</dbReference>
<proteinExistence type="predicted"/>
<keyword evidence="1" id="KW-0238">DNA-binding</keyword>
<dbReference type="PANTHER" id="PTHR42182">
    <property type="entry name" value="SLL0359 PROTEIN"/>
    <property type="match status" value="1"/>
</dbReference>
<dbReference type="InterPro" id="IPR007159">
    <property type="entry name" value="SpoVT-AbrB_dom"/>
</dbReference>
<feature type="domain" description="SpoVT-AbrB" evidence="2">
    <location>
        <begin position="79"/>
        <end position="124"/>
    </location>
</feature>
<dbReference type="Pfam" id="PF14250">
    <property type="entry name" value="AbrB-like"/>
    <property type="match status" value="1"/>
</dbReference>
<organism evidence="3 4">
    <name type="scientific">Candidatus Synechococcus calcipolaris G9</name>
    <dbReference type="NCBI Taxonomy" id="1497997"/>
    <lineage>
        <taxon>Bacteria</taxon>
        <taxon>Bacillati</taxon>
        <taxon>Cyanobacteriota</taxon>
        <taxon>Cyanophyceae</taxon>
        <taxon>Synechococcales</taxon>
        <taxon>Synechococcaceae</taxon>
        <taxon>Synechococcus</taxon>
    </lineage>
</organism>
<dbReference type="PANTHER" id="PTHR42182:SF1">
    <property type="entry name" value="SLL0359 PROTEIN"/>
    <property type="match status" value="1"/>
</dbReference>
<comment type="caution">
    <text evidence="3">The sequence shown here is derived from an EMBL/GenBank/DDBJ whole genome shotgun (WGS) entry which is preliminary data.</text>
</comment>
<accession>A0ABT6F0I1</accession>
<sequence>MVDNTDIPTPLTGKALLQRLKDIGDQPRREAARLCGYYKFTRSGDIRVNLGSFYDAVVEASGIPLERENTVENRGRDPAFRVSVHQSGQIVIGAAYTRAMKLNPGDEFNIKLGYKHIHLYQASEDGKSSENGYQEDGD</sequence>